<dbReference type="InterPro" id="IPR036291">
    <property type="entry name" value="NAD(P)-bd_dom_sf"/>
</dbReference>
<evidence type="ECO:0000256" key="6">
    <source>
        <dbReference type="ARBA" id="ARBA00023209"/>
    </source>
</evidence>
<dbReference type="GO" id="GO:0141153">
    <property type="term" value="F:glycerol-3-phosphate dehydrogenase (NADP+) activity"/>
    <property type="evidence" value="ECO:0007669"/>
    <property type="project" value="RHEA"/>
</dbReference>
<comment type="caution">
    <text evidence="12">The sequence shown here is derived from an EMBL/GenBank/DDBJ whole genome shotgun (WGS) entry which is preliminary data.</text>
</comment>
<dbReference type="AlphaFoldDB" id="A0A084EM54"/>
<keyword evidence="5" id="KW-0443">Lipid metabolism</keyword>
<evidence type="ECO:0000256" key="4">
    <source>
        <dbReference type="ARBA" id="ARBA00023027"/>
    </source>
</evidence>
<dbReference type="SUPFAM" id="SSF51735">
    <property type="entry name" value="NAD(P)-binding Rossmann-fold domains"/>
    <property type="match status" value="1"/>
</dbReference>
<dbReference type="InterPro" id="IPR011128">
    <property type="entry name" value="G3P_DH_NAD-dep_N"/>
</dbReference>
<dbReference type="Pfam" id="PF01210">
    <property type="entry name" value="NAD_Gly3P_dh_N"/>
    <property type="match status" value="1"/>
</dbReference>
<dbReference type="InterPro" id="IPR006168">
    <property type="entry name" value="G3P_DH_NAD-dep"/>
</dbReference>
<dbReference type="PANTHER" id="PTHR11728">
    <property type="entry name" value="GLYCEROL-3-PHOSPHATE DEHYDROGENASE"/>
    <property type="match status" value="1"/>
</dbReference>
<protein>
    <recommendedName>
        <fullName evidence="9">Glycerol-3-phosphate dehydrogenase</fullName>
        <ecNumber evidence="9">1.1.1.94</ecNumber>
    </recommendedName>
</protein>
<evidence type="ECO:0000256" key="2">
    <source>
        <dbReference type="ARBA" id="ARBA00022516"/>
    </source>
</evidence>
<comment type="similarity">
    <text evidence="1 8">Belongs to the NAD-dependent glycerol-3-phosphate dehydrogenase family.</text>
</comment>
<dbReference type="InterPro" id="IPR008927">
    <property type="entry name" value="6-PGluconate_DH-like_C_sf"/>
</dbReference>
<dbReference type="InterPro" id="IPR006109">
    <property type="entry name" value="G3P_DH_NAD-dep_C"/>
</dbReference>
<evidence type="ECO:0000259" key="11">
    <source>
        <dbReference type="Pfam" id="PF07479"/>
    </source>
</evidence>
<dbReference type="InterPro" id="IPR013328">
    <property type="entry name" value="6PGD_dom2"/>
</dbReference>
<dbReference type="PRINTS" id="PR00077">
    <property type="entry name" value="GPDHDRGNASE"/>
</dbReference>
<dbReference type="EMBL" id="JFDO01000017">
    <property type="protein sequence ID" value="KEZ19046.1"/>
    <property type="molecule type" value="Genomic_DNA"/>
</dbReference>
<dbReference type="GO" id="GO:0046168">
    <property type="term" value="P:glycerol-3-phosphate catabolic process"/>
    <property type="evidence" value="ECO:0007669"/>
    <property type="project" value="InterPro"/>
</dbReference>
<feature type="domain" description="Glycerol-3-phosphate dehydrogenase NAD-dependent C-terminal" evidence="11">
    <location>
        <begin position="182"/>
        <end position="322"/>
    </location>
</feature>
<dbReference type="Proteomes" id="UP000028533">
    <property type="component" value="Unassembled WGS sequence"/>
</dbReference>
<keyword evidence="2" id="KW-0444">Lipid biosynthesis</keyword>
<evidence type="ECO:0000256" key="9">
    <source>
        <dbReference type="RuleBase" id="RU000439"/>
    </source>
</evidence>
<evidence type="ECO:0000313" key="12">
    <source>
        <dbReference type="EMBL" id="KEZ19046.1"/>
    </source>
</evidence>
<dbReference type="GO" id="GO:0005975">
    <property type="term" value="P:carbohydrate metabolic process"/>
    <property type="evidence" value="ECO:0007669"/>
    <property type="project" value="InterPro"/>
</dbReference>
<evidence type="ECO:0000256" key="8">
    <source>
        <dbReference type="RuleBase" id="RU000437"/>
    </source>
</evidence>
<dbReference type="GO" id="GO:0005829">
    <property type="term" value="C:cytosol"/>
    <property type="evidence" value="ECO:0007669"/>
    <property type="project" value="TreeGrafter"/>
</dbReference>
<comment type="catalytic activity">
    <reaction evidence="9">
        <text>sn-glycerol 3-phosphate + NADP(+) = dihydroxyacetone phosphate + NADPH + H(+)</text>
        <dbReference type="Rhea" id="RHEA:11096"/>
        <dbReference type="ChEBI" id="CHEBI:15378"/>
        <dbReference type="ChEBI" id="CHEBI:57597"/>
        <dbReference type="ChEBI" id="CHEBI:57642"/>
        <dbReference type="ChEBI" id="CHEBI:57783"/>
        <dbReference type="ChEBI" id="CHEBI:58349"/>
        <dbReference type="EC" id="1.1.1.94"/>
    </reaction>
</comment>
<dbReference type="PIRSF" id="PIRSF000114">
    <property type="entry name" value="Glycerol-3-P_dh"/>
    <property type="match status" value="1"/>
</dbReference>
<dbReference type="Pfam" id="PF07479">
    <property type="entry name" value="NAD_Gly3P_dh_C"/>
    <property type="match status" value="1"/>
</dbReference>
<evidence type="ECO:0000256" key="1">
    <source>
        <dbReference type="ARBA" id="ARBA00011009"/>
    </source>
</evidence>
<dbReference type="RefSeq" id="WP_036432002.1">
    <property type="nucleotide sequence ID" value="NZ_JFDO01000017.1"/>
</dbReference>
<accession>A0A084EM54</accession>
<evidence type="ECO:0000256" key="7">
    <source>
        <dbReference type="ARBA" id="ARBA00023264"/>
    </source>
</evidence>
<dbReference type="Gene3D" id="3.40.50.720">
    <property type="entry name" value="NAD(P)-binding Rossmann-like Domain"/>
    <property type="match status" value="1"/>
</dbReference>
<keyword evidence="3 8" id="KW-0560">Oxidoreductase</keyword>
<gene>
    <name evidence="12" type="primary">gpsA</name>
    <name evidence="12" type="ORF">MCAPa_5390</name>
</gene>
<evidence type="ECO:0000259" key="10">
    <source>
        <dbReference type="Pfam" id="PF01210"/>
    </source>
</evidence>
<dbReference type="PANTHER" id="PTHR11728:SF1">
    <property type="entry name" value="GLYCEROL-3-PHOSPHATE DEHYDROGENASE [NAD(+)] 2, CHLOROPLASTIC"/>
    <property type="match status" value="1"/>
</dbReference>
<dbReference type="SUPFAM" id="SSF48179">
    <property type="entry name" value="6-phosphogluconate dehydrogenase C-terminal domain-like"/>
    <property type="match status" value="1"/>
</dbReference>
<evidence type="ECO:0000313" key="13">
    <source>
        <dbReference type="Proteomes" id="UP000028533"/>
    </source>
</evidence>
<sequence>MKKNITIIGSNAYSIALANILTDNHHNVIIYSENELDVNNINFNHSYNISNQLKINNKIVATTDLVASLENVEILILTILNEQLLLTINKIKKYLKNEIILISTIKGFDENNLDLLSNLIINQFSKTNLLKEFVCLYGPNNPSQIILKKPTTAMIISKNLIICEQLVKIFSNEYFLCYSNNDLTTSQLVVYFIDLINLSLGILEGLGAESNTKASLITVIINLIYQIAKNYNAKLETFFNFATLANLIENILDTNNKYFLLGIDIVKLNNLTKALKKNNLTIDQIQVVRIAYLLCDKYEIHNEFINTLYKILYNNIRPIALLNHSFKGVWLV</sequence>
<dbReference type="GO" id="GO:0008654">
    <property type="term" value="P:phospholipid biosynthetic process"/>
    <property type="evidence" value="ECO:0007669"/>
    <property type="project" value="UniProtKB-KW"/>
</dbReference>
<dbReference type="Gene3D" id="1.10.1040.10">
    <property type="entry name" value="N-(1-d-carboxylethyl)-l-norvaline Dehydrogenase, domain 2"/>
    <property type="match status" value="1"/>
</dbReference>
<keyword evidence="4 8" id="KW-0520">NAD</keyword>
<keyword evidence="7" id="KW-1208">Phospholipid metabolism</keyword>
<organism evidence="12 13">
    <name type="scientific">Mycoplasma capricolum subsp. capricolum 14232</name>
    <dbReference type="NCBI Taxonomy" id="1188238"/>
    <lineage>
        <taxon>Bacteria</taxon>
        <taxon>Bacillati</taxon>
        <taxon>Mycoplasmatota</taxon>
        <taxon>Mollicutes</taxon>
        <taxon>Mycoplasmataceae</taxon>
        <taxon>Mycoplasma</taxon>
    </lineage>
</organism>
<proteinExistence type="inferred from homology"/>
<evidence type="ECO:0000256" key="3">
    <source>
        <dbReference type="ARBA" id="ARBA00023002"/>
    </source>
</evidence>
<name>A0A084EM54_MYCCA</name>
<evidence type="ECO:0000256" key="5">
    <source>
        <dbReference type="ARBA" id="ARBA00023098"/>
    </source>
</evidence>
<reference evidence="12 13" key="1">
    <citation type="submission" date="2014-02" db="EMBL/GenBank/DDBJ databases">
        <title>Genome sequence of Mycoplasma capricolum subsp. capricolum strain 14232.</title>
        <authorList>
            <person name="Sirand-Pugnet P."/>
            <person name="Breton M."/>
            <person name="Dordet-Frisoni E."/>
            <person name="Baranowski E."/>
            <person name="Barre A."/>
            <person name="Couture C."/>
            <person name="Dupuy V."/>
            <person name="Gaurivaud P."/>
            <person name="Jacob D."/>
            <person name="Lemaitre C."/>
            <person name="Manso-Silvan L."/>
            <person name="Nikolski M."/>
            <person name="Nouvel L.-X."/>
            <person name="Poumarat F."/>
            <person name="Tardy F."/>
            <person name="Thebault P."/>
            <person name="Theil S."/>
            <person name="Citti C."/>
            <person name="Thiaucourt F."/>
            <person name="Blanchard A."/>
        </authorList>
    </citation>
    <scope>NUCLEOTIDE SEQUENCE [LARGE SCALE GENOMIC DNA]</scope>
    <source>
        <strain evidence="12 13">14232</strain>
    </source>
</reference>
<keyword evidence="6" id="KW-0594">Phospholipid biosynthesis</keyword>
<dbReference type="GO" id="GO:0051287">
    <property type="term" value="F:NAD binding"/>
    <property type="evidence" value="ECO:0007669"/>
    <property type="project" value="InterPro"/>
</dbReference>
<dbReference type="EC" id="1.1.1.94" evidence="9"/>
<feature type="domain" description="Glycerol-3-phosphate dehydrogenase NAD-dependent N-terminal" evidence="10">
    <location>
        <begin position="4"/>
        <end position="159"/>
    </location>
</feature>